<dbReference type="Pfam" id="PF00954">
    <property type="entry name" value="S_locus_glycop"/>
    <property type="match status" value="1"/>
</dbReference>
<dbReference type="PROSITE" id="PS50948">
    <property type="entry name" value="PAN"/>
    <property type="match status" value="1"/>
</dbReference>
<reference evidence="8" key="1">
    <citation type="journal article" date="2013" name="Science">
        <title>The Amborella genome and the evolution of flowering plants.</title>
        <authorList>
            <consortium name="Amborella Genome Project"/>
        </authorList>
    </citation>
    <scope>NUCLEOTIDE SEQUENCE [LARGE SCALE GENOMIC DNA]</scope>
</reference>
<dbReference type="KEGG" id="atr:18441402"/>
<feature type="domain" description="Apple" evidence="6">
    <location>
        <begin position="334"/>
        <end position="415"/>
    </location>
</feature>
<dbReference type="eggNOG" id="ENOG502QU25">
    <property type="taxonomic scope" value="Eukaryota"/>
</dbReference>
<accession>W1PYM5</accession>
<sequence>MNPLNLPLKILFPIFSLLFLFHCTNSSQILSGFSATPQNSLQSDFQPLLTDISGNFSLGFLKIQQFSLLLCIMHLPGSITEPIWSANSDHLARWSSTHLSFNDTLVLSDSRSSPIWSINGDGDRVVLLSTGNLQLLRESGNKESPFVVWQSFDHPTDTLMQGQNFTASMNLVSSLSITDTSKGKYSMRLNEDFLGLYADFHGNKEQLYWSRKATQEKARIKPGLGPIYARLEPRGFLAMYQTETSLVDVLAFESFQFEAGLRKLRLEPDGNLRAFYWNNSKWVIDFEAITDPCQLPSFCGPYGLCNNGGCSCLNNQTLYTPDWWCYTGQSEDLCNGLNGFRVLRREKVELPFKQLMDQGTVGSLEECEDSCERNCSCWGAMYNNISRVCYSVMYPVQTLVEVGSEGRFGYVKVGLERERGERNRVAEVVLLVVACVVLVGVGAFGVWSWWHRKKQAGFDGLLQEGLAPGSYRDLKAVSGSVELCNR</sequence>
<keyword evidence="4" id="KW-0812">Transmembrane</keyword>
<organism evidence="7 8">
    <name type="scientific">Amborella trichopoda</name>
    <dbReference type="NCBI Taxonomy" id="13333"/>
    <lineage>
        <taxon>Eukaryota</taxon>
        <taxon>Viridiplantae</taxon>
        <taxon>Streptophyta</taxon>
        <taxon>Embryophyta</taxon>
        <taxon>Tracheophyta</taxon>
        <taxon>Spermatophyta</taxon>
        <taxon>Magnoliopsida</taxon>
        <taxon>Amborellales</taxon>
        <taxon>Amborellaceae</taxon>
        <taxon>Amborella</taxon>
    </lineage>
</organism>
<protein>
    <recommendedName>
        <fullName evidence="6">Apple domain-containing protein</fullName>
    </recommendedName>
</protein>
<dbReference type="SMART" id="SM00108">
    <property type="entry name" value="B_lectin"/>
    <property type="match status" value="1"/>
</dbReference>
<evidence type="ECO:0000259" key="6">
    <source>
        <dbReference type="PROSITE" id="PS50948"/>
    </source>
</evidence>
<evidence type="ECO:0000313" key="7">
    <source>
        <dbReference type="EMBL" id="ERN13164.1"/>
    </source>
</evidence>
<proteinExistence type="predicted"/>
<dbReference type="OMA" id="PYKDLGS"/>
<dbReference type="AlphaFoldDB" id="W1PYM5"/>
<dbReference type="HOGENOM" id="CLU_042865_0_0_1"/>
<dbReference type="Gene3D" id="2.90.10.30">
    <property type="match status" value="1"/>
</dbReference>
<evidence type="ECO:0000256" key="4">
    <source>
        <dbReference type="SAM" id="Phobius"/>
    </source>
</evidence>
<dbReference type="PIRSF" id="PIRSF002686">
    <property type="entry name" value="SLG"/>
    <property type="match status" value="1"/>
</dbReference>
<dbReference type="Pfam" id="PF01453">
    <property type="entry name" value="B_lectin"/>
    <property type="match status" value="1"/>
</dbReference>
<dbReference type="InterPro" id="IPR001480">
    <property type="entry name" value="Bulb-type_lectin_dom"/>
</dbReference>
<dbReference type="Proteomes" id="UP000017836">
    <property type="component" value="Unassembled WGS sequence"/>
</dbReference>
<dbReference type="InterPro" id="IPR003609">
    <property type="entry name" value="Pan_app"/>
</dbReference>
<dbReference type="EMBL" id="KI392591">
    <property type="protein sequence ID" value="ERN13164.1"/>
    <property type="molecule type" value="Genomic_DNA"/>
</dbReference>
<dbReference type="GO" id="GO:0048544">
    <property type="term" value="P:recognition of pollen"/>
    <property type="evidence" value="ECO:0007669"/>
    <property type="project" value="InterPro"/>
</dbReference>
<evidence type="ECO:0000256" key="2">
    <source>
        <dbReference type="ARBA" id="ARBA00022729"/>
    </source>
</evidence>
<comment type="function">
    <text evidence="1">Involved in sporophytic self-incompatibility system (the inability of flowering plants to achieve self-fertilization).</text>
</comment>
<keyword evidence="4" id="KW-1133">Transmembrane helix</keyword>
<dbReference type="PANTHER" id="PTHR32444">
    <property type="entry name" value="BULB-TYPE LECTIN DOMAIN-CONTAINING PROTEIN"/>
    <property type="match status" value="1"/>
</dbReference>
<keyword evidence="3" id="KW-1015">Disulfide bond</keyword>
<name>W1PYM5_AMBTC</name>
<feature type="signal peptide" evidence="5">
    <location>
        <begin position="1"/>
        <end position="26"/>
    </location>
</feature>
<dbReference type="PANTHER" id="PTHR32444:SF108">
    <property type="entry name" value="OS02G0527900 PROTEIN"/>
    <property type="match status" value="1"/>
</dbReference>
<keyword evidence="8" id="KW-1185">Reference proteome</keyword>
<dbReference type="Gramene" id="ERN13164">
    <property type="protein sequence ID" value="ERN13164"/>
    <property type="gene ID" value="AMTR_s00040p00203990"/>
</dbReference>
<feature type="chain" id="PRO_5004807862" description="Apple domain-containing protein" evidence="5">
    <location>
        <begin position="27"/>
        <end position="486"/>
    </location>
</feature>
<dbReference type="InterPro" id="IPR036426">
    <property type="entry name" value="Bulb-type_lectin_dom_sf"/>
</dbReference>
<evidence type="ECO:0000256" key="5">
    <source>
        <dbReference type="SAM" id="SignalP"/>
    </source>
</evidence>
<dbReference type="InterPro" id="IPR000858">
    <property type="entry name" value="S_locus_glycoprot_dom"/>
</dbReference>
<keyword evidence="2 5" id="KW-0732">Signal</keyword>
<dbReference type="SUPFAM" id="SSF51110">
    <property type="entry name" value="alpha-D-mannose-specific plant lectins"/>
    <property type="match status" value="1"/>
</dbReference>
<dbReference type="InterPro" id="IPR035446">
    <property type="entry name" value="SLSG/EP1"/>
</dbReference>
<evidence type="ECO:0000256" key="3">
    <source>
        <dbReference type="ARBA" id="ARBA00023157"/>
    </source>
</evidence>
<gene>
    <name evidence="7" type="ORF">AMTR_s00040p00203990</name>
</gene>
<evidence type="ECO:0000256" key="1">
    <source>
        <dbReference type="ARBA" id="ARBA00003061"/>
    </source>
</evidence>
<feature type="transmembrane region" description="Helical" evidence="4">
    <location>
        <begin position="428"/>
        <end position="450"/>
    </location>
</feature>
<evidence type="ECO:0000313" key="8">
    <source>
        <dbReference type="Proteomes" id="UP000017836"/>
    </source>
</evidence>
<dbReference type="SMART" id="SM00473">
    <property type="entry name" value="PAN_AP"/>
    <property type="match status" value="1"/>
</dbReference>
<keyword evidence="4" id="KW-0472">Membrane</keyword>
<dbReference type="OrthoDB" id="590879at2759"/>